<evidence type="ECO:0000256" key="1">
    <source>
        <dbReference type="ARBA" id="ARBA00004141"/>
    </source>
</evidence>
<dbReference type="PANTHER" id="PTHR31621:SF66">
    <property type="entry name" value="PROTEIN DMP2"/>
    <property type="match status" value="1"/>
</dbReference>
<organism evidence="7 8">
    <name type="scientific">Riccia fluitans</name>
    <dbReference type="NCBI Taxonomy" id="41844"/>
    <lineage>
        <taxon>Eukaryota</taxon>
        <taxon>Viridiplantae</taxon>
        <taxon>Streptophyta</taxon>
        <taxon>Embryophyta</taxon>
        <taxon>Marchantiophyta</taxon>
        <taxon>Marchantiopsida</taxon>
        <taxon>Marchantiidae</taxon>
        <taxon>Marchantiales</taxon>
        <taxon>Ricciaceae</taxon>
        <taxon>Riccia</taxon>
    </lineage>
</organism>
<evidence type="ECO:0000313" key="8">
    <source>
        <dbReference type="Proteomes" id="UP001605036"/>
    </source>
</evidence>
<proteinExistence type="inferred from homology"/>
<feature type="transmembrane region" description="Helical" evidence="6">
    <location>
        <begin position="126"/>
        <end position="146"/>
    </location>
</feature>
<dbReference type="InterPro" id="IPR007770">
    <property type="entry name" value="DMP"/>
</dbReference>
<protein>
    <submittedName>
        <fullName evidence="7">Uncharacterized protein</fullName>
    </submittedName>
</protein>
<keyword evidence="3 6" id="KW-0812">Transmembrane</keyword>
<comment type="caution">
    <text evidence="7">The sequence shown here is derived from an EMBL/GenBank/DDBJ whole genome shotgun (WGS) entry which is preliminary data.</text>
</comment>
<dbReference type="GO" id="GO:0016020">
    <property type="term" value="C:membrane"/>
    <property type="evidence" value="ECO:0007669"/>
    <property type="project" value="UniProtKB-SubCell"/>
</dbReference>
<comment type="subcellular location">
    <subcellularLocation>
        <location evidence="1">Membrane</location>
        <topology evidence="1">Multi-pass membrane protein</topology>
    </subcellularLocation>
</comment>
<evidence type="ECO:0000256" key="6">
    <source>
        <dbReference type="SAM" id="Phobius"/>
    </source>
</evidence>
<keyword evidence="5 6" id="KW-0472">Membrane</keyword>
<sequence length="197" mass="21396">MSTTADMPQSTSSANMATNLAKLLPSGTFLTFSTMAPLFTDNGSCGMTEKVMTGMLLGIFMCLVFLLNFVDSITTESGKVYYGIVTNEGLYNPLFATSNIPGDLRKKDNFFTRADEKRYKVNPFNFVNGALDVIAFGTLSLLAAPITTCYYPNIPGTVIKTLPILVALVISVFFCISSLGKTWDRICNHNCWTSAGA</sequence>
<dbReference type="Proteomes" id="UP001605036">
    <property type="component" value="Unassembled WGS sequence"/>
</dbReference>
<dbReference type="Pfam" id="PF05078">
    <property type="entry name" value="DUF679"/>
    <property type="match status" value="1"/>
</dbReference>
<feature type="transmembrane region" description="Helical" evidence="6">
    <location>
        <begin position="158"/>
        <end position="176"/>
    </location>
</feature>
<keyword evidence="8" id="KW-1185">Reference proteome</keyword>
<name>A0ABD1Y988_9MARC</name>
<evidence type="ECO:0000313" key="7">
    <source>
        <dbReference type="EMBL" id="KAL2621979.1"/>
    </source>
</evidence>
<dbReference type="GO" id="GO:0005737">
    <property type="term" value="C:cytoplasm"/>
    <property type="evidence" value="ECO:0007669"/>
    <property type="project" value="UniProtKB-ARBA"/>
</dbReference>
<evidence type="ECO:0000256" key="5">
    <source>
        <dbReference type="ARBA" id="ARBA00023136"/>
    </source>
</evidence>
<dbReference type="PANTHER" id="PTHR31621">
    <property type="entry name" value="PROTEIN DMP3"/>
    <property type="match status" value="1"/>
</dbReference>
<comment type="similarity">
    <text evidence="2">Belongs to the plant DMP1 protein family.</text>
</comment>
<keyword evidence="4 6" id="KW-1133">Transmembrane helix</keyword>
<accession>A0ABD1Y988</accession>
<evidence type="ECO:0000256" key="3">
    <source>
        <dbReference type="ARBA" id="ARBA00022692"/>
    </source>
</evidence>
<reference evidence="7 8" key="1">
    <citation type="submission" date="2024-09" db="EMBL/GenBank/DDBJ databases">
        <title>Chromosome-scale assembly of Riccia fluitans.</title>
        <authorList>
            <person name="Paukszto L."/>
            <person name="Sawicki J."/>
            <person name="Karawczyk K."/>
            <person name="Piernik-Szablinska J."/>
            <person name="Szczecinska M."/>
            <person name="Mazdziarz M."/>
        </authorList>
    </citation>
    <scope>NUCLEOTIDE SEQUENCE [LARGE SCALE GENOMIC DNA]</scope>
    <source>
        <strain evidence="7">Rf_01</strain>
        <tissue evidence="7">Aerial parts of the thallus</tissue>
    </source>
</reference>
<dbReference type="EMBL" id="JBHFFA010000006">
    <property type="protein sequence ID" value="KAL2621979.1"/>
    <property type="molecule type" value="Genomic_DNA"/>
</dbReference>
<dbReference type="AlphaFoldDB" id="A0ABD1Y988"/>
<evidence type="ECO:0000256" key="4">
    <source>
        <dbReference type="ARBA" id="ARBA00022989"/>
    </source>
</evidence>
<feature type="transmembrane region" description="Helical" evidence="6">
    <location>
        <begin position="51"/>
        <end position="70"/>
    </location>
</feature>
<gene>
    <name evidence="7" type="ORF">R1flu_002184</name>
</gene>
<evidence type="ECO:0000256" key="2">
    <source>
        <dbReference type="ARBA" id="ARBA00008707"/>
    </source>
</evidence>